<dbReference type="NCBIfam" id="TIGR02478">
    <property type="entry name" value="6PF1K_euk"/>
    <property type="match status" value="1"/>
</dbReference>
<evidence type="ECO:0000256" key="7">
    <source>
        <dbReference type="ARBA" id="ARBA00022741"/>
    </source>
</evidence>
<comment type="caution">
    <text evidence="16">The sequence shown here is derived from an EMBL/GenBank/DDBJ whole genome shotgun (WGS) entry which is preliminary data.</text>
</comment>
<comment type="pathway">
    <text evidence="2">Carbohydrate degradation; glycolysis; D-glyceraldehyde 3-phosphate and glycerone phosphate from D-glucose: step 3/4.</text>
</comment>
<dbReference type="HAMAP" id="MF_03184">
    <property type="entry name" value="Phosphofructokinase_I_E"/>
    <property type="match status" value="1"/>
</dbReference>
<name>A0A9N7UE56_PLEPL</name>
<dbReference type="SUPFAM" id="SSF53784">
    <property type="entry name" value="Phosphofructokinase"/>
    <property type="match status" value="2"/>
</dbReference>
<evidence type="ECO:0000256" key="10">
    <source>
        <dbReference type="ARBA" id="ARBA00022842"/>
    </source>
</evidence>
<dbReference type="FunFam" id="3.40.50.450:FF:000043">
    <property type="entry name" value="ATP-dependent 6-phosphofructokinase, platelet type"/>
    <property type="match status" value="1"/>
</dbReference>
<keyword evidence="3" id="KW-0963">Cytoplasm</keyword>
<dbReference type="Proteomes" id="UP001153269">
    <property type="component" value="Unassembled WGS sequence"/>
</dbReference>
<dbReference type="InterPro" id="IPR009161">
    <property type="entry name" value="6-Pfructokinase_euk"/>
</dbReference>
<feature type="region of interest" description="Disordered" evidence="13">
    <location>
        <begin position="2261"/>
        <end position="2280"/>
    </location>
</feature>
<dbReference type="InterPro" id="IPR015912">
    <property type="entry name" value="Phosphofructokinase_CS"/>
</dbReference>
<keyword evidence="5" id="KW-0808">Transferase</keyword>
<dbReference type="GO" id="GO:0016208">
    <property type="term" value="F:AMP binding"/>
    <property type="evidence" value="ECO:0007669"/>
    <property type="project" value="TreeGrafter"/>
</dbReference>
<evidence type="ECO:0000256" key="12">
    <source>
        <dbReference type="ARBA" id="ARBA00048070"/>
    </source>
</evidence>
<evidence type="ECO:0000313" key="17">
    <source>
        <dbReference type="Proteomes" id="UP001153269"/>
    </source>
</evidence>
<dbReference type="GO" id="GO:0005945">
    <property type="term" value="C:6-phosphofructokinase complex"/>
    <property type="evidence" value="ECO:0007669"/>
    <property type="project" value="TreeGrafter"/>
</dbReference>
<dbReference type="InterPro" id="IPR035966">
    <property type="entry name" value="PKF_sf"/>
</dbReference>
<comment type="cofactor">
    <cofactor evidence="1">
        <name>Mg(2+)</name>
        <dbReference type="ChEBI" id="CHEBI:18420"/>
    </cofactor>
</comment>
<dbReference type="EMBL" id="CADEAL010001213">
    <property type="protein sequence ID" value="CAB1430208.1"/>
    <property type="molecule type" value="Genomic_DNA"/>
</dbReference>
<keyword evidence="4" id="KW-0021">Allosteric enzyme</keyword>
<dbReference type="GO" id="GO:0046872">
    <property type="term" value="F:metal ion binding"/>
    <property type="evidence" value="ECO:0007669"/>
    <property type="project" value="UniProtKB-KW"/>
</dbReference>
<dbReference type="SUPFAM" id="SSF48452">
    <property type="entry name" value="TPR-like"/>
    <property type="match status" value="1"/>
</dbReference>
<organism evidence="16 17">
    <name type="scientific">Pleuronectes platessa</name>
    <name type="common">European plaice</name>
    <dbReference type="NCBI Taxonomy" id="8262"/>
    <lineage>
        <taxon>Eukaryota</taxon>
        <taxon>Metazoa</taxon>
        <taxon>Chordata</taxon>
        <taxon>Craniata</taxon>
        <taxon>Vertebrata</taxon>
        <taxon>Euteleostomi</taxon>
        <taxon>Actinopterygii</taxon>
        <taxon>Neopterygii</taxon>
        <taxon>Teleostei</taxon>
        <taxon>Neoteleostei</taxon>
        <taxon>Acanthomorphata</taxon>
        <taxon>Carangaria</taxon>
        <taxon>Pleuronectiformes</taxon>
        <taxon>Pleuronectoidei</taxon>
        <taxon>Pleuronectidae</taxon>
        <taxon>Pleuronectes</taxon>
    </lineage>
</organism>
<dbReference type="GO" id="GO:0005524">
    <property type="term" value="F:ATP binding"/>
    <property type="evidence" value="ECO:0007669"/>
    <property type="project" value="UniProtKB-KW"/>
</dbReference>
<keyword evidence="9" id="KW-0067">ATP-binding</keyword>
<reference evidence="16" key="1">
    <citation type="submission" date="2020-03" db="EMBL/GenBank/DDBJ databases">
        <authorList>
            <person name="Weist P."/>
        </authorList>
    </citation>
    <scope>NUCLEOTIDE SEQUENCE</scope>
</reference>
<evidence type="ECO:0000256" key="1">
    <source>
        <dbReference type="ARBA" id="ARBA00001946"/>
    </source>
</evidence>
<evidence type="ECO:0000256" key="5">
    <source>
        <dbReference type="ARBA" id="ARBA00022679"/>
    </source>
</evidence>
<feature type="region of interest" description="Disordered" evidence="13">
    <location>
        <begin position="1913"/>
        <end position="1937"/>
    </location>
</feature>
<dbReference type="PANTHER" id="PTHR13697:SF56">
    <property type="entry name" value="ATP-DEPENDENT 6-PHOSPHOFRUCTOKINASE"/>
    <property type="match status" value="1"/>
</dbReference>
<evidence type="ECO:0000256" key="4">
    <source>
        <dbReference type="ARBA" id="ARBA00022533"/>
    </source>
</evidence>
<evidence type="ECO:0000256" key="2">
    <source>
        <dbReference type="ARBA" id="ARBA00004679"/>
    </source>
</evidence>
<dbReference type="Gene3D" id="3.40.50.450">
    <property type="match status" value="2"/>
</dbReference>
<dbReference type="GO" id="GO:0042802">
    <property type="term" value="F:identical protein binding"/>
    <property type="evidence" value="ECO:0007669"/>
    <property type="project" value="TreeGrafter"/>
</dbReference>
<dbReference type="NCBIfam" id="NF002872">
    <property type="entry name" value="PRK03202.1"/>
    <property type="match status" value="1"/>
</dbReference>
<comment type="catalytic activity">
    <reaction evidence="12">
        <text>beta-D-fructose 6-phosphate + ATP = beta-D-fructose 1,6-bisphosphate + ADP + H(+)</text>
        <dbReference type="Rhea" id="RHEA:16109"/>
        <dbReference type="ChEBI" id="CHEBI:15378"/>
        <dbReference type="ChEBI" id="CHEBI:30616"/>
        <dbReference type="ChEBI" id="CHEBI:32966"/>
        <dbReference type="ChEBI" id="CHEBI:57634"/>
        <dbReference type="ChEBI" id="CHEBI:456216"/>
        <dbReference type="EC" id="2.7.1.11"/>
    </reaction>
</comment>
<feature type="chain" id="PRO_5040206677" description="Phosphofructokinase domain-containing protein" evidence="14">
    <location>
        <begin position="33"/>
        <end position="2280"/>
    </location>
</feature>
<keyword evidence="10" id="KW-0460">Magnesium</keyword>
<evidence type="ECO:0000256" key="8">
    <source>
        <dbReference type="ARBA" id="ARBA00022777"/>
    </source>
</evidence>
<keyword evidence="11" id="KW-0324">Glycolysis</keyword>
<dbReference type="PANTHER" id="PTHR13697">
    <property type="entry name" value="PHOSPHOFRUCTOKINASE"/>
    <property type="match status" value="1"/>
</dbReference>
<dbReference type="FunFam" id="3.40.50.460:FF:000001">
    <property type="entry name" value="ATP-dependent 6-phosphofructokinase"/>
    <property type="match status" value="1"/>
</dbReference>
<dbReference type="GO" id="GO:0030388">
    <property type="term" value="P:fructose 1,6-bisphosphate metabolic process"/>
    <property type="evidence" value="ECO:0007669"/>
    <property type="project" value="TreeGrafter"/>
</dbReference>
<keyword evidence="17" id="KW-1185">Reference proteome</keyword>
<evidence type="ECO:0000259" key="15">
    <source>
        <dbReference type="Pfam" id="PF00365"/>
    </source>
</evidence>
<dbReference type="PRINTS" id="PR00476">
    <property type="entry name" value="PHFRCTKINASE"/>
</dbReference>
<dbReference type="GO" id="GO:0003872">
    <property type="term" value="F:6-phosphofructokinase activity"/>
    <property type="evidence" value="ECO:0007669"/>
    <property type="project" value="UniProtKB-EC"/>
</dbReference>
<sequence length="2280" mass="251314">MWAPAFPSAQLVLTVTLLLVCLLVWLRRKTQGAGGDDLSASESKMSCSSDPAVGAANFKSGTMAQPAPVHPTKMGEGRAIAVLTSGGDAQGMNAAVRATVRVGLYTGAKVYFVHEGYQGLVDGGDNIRLATWESVSMMLQLGGTVIGSARCQDFRTKEGRTKAACNLVKLGITNLCVIGGDGSLTGANQFRTEWSEMLANLVKAGKITAKEAKCSSHLNIVGMVGSIDNDFCGTDMTIGTDSALHRIIEIVDAITTTAQSHQRTFILEVMGRHCGYLALVTALACGADWVFIPEMPPDDGWEEHLCRRLTEQRGRGSRLNVIIVAEGAMDRSGEPITCELVKQLVSKKLGFDTRTTILGHVQRGGTPSAFDRILASRMGVEAVMALLEATPDTPACVVSLSGNMAVRLPLMECVQVTKDVTVAMSEGRFDDAVKLRGKSFENNWNTYKMLAHLHPPDTKSNINIAILNVGAPCAGMNAAVRSAVRIGLLQGHQMLAVHEGFDGLAHGMIEPIGWAGVGGWTGKGGSNLGTKRSLPHEFMEEISLSITKFNIHALIIIGGFEAFVGGLEMVQAREKYEELCIPLVVVPATVSNNVPGSDFSVGADTALNTITMTCDRIKQSAAGTKRRVFIVETMGGYCGYLATMAGLSSGADAAYIYEEPFNIRELEVNVDHLVEKMKTTVKRGLILRNEKSNANYTTDFIFNLYSEEGKGVFDCRKNVLGHMQQGGTPSPFDRNFATKMGIKSVLWLTDKLKECYRHGRIFANSSDSACVLGMRKRSLVFQPLTELKDDTDFEHRLPKTQWWLKLRPILKILAHYKIDLDISEKTAMEHVSLRGPPAPACDMKCLKVDEFIKRTASVEETERLLQELENYVESKPGLQGRTLCDRIIRACNQQLGVGSPDRDHVSLLVRLVERALHGYDISAALIPQSCPLYMEKIVFHIVKKLSSLEAHSLCSYVSGLVYTRLTTAQQGEDYSVLLRSCFSVLWTGLSANKDRTTLTPQEKLHCQMQALSFLLLFDTESTTPSFSKAPIYTEDAIAEFERASGAVTKEDASFLLQELRLLFNRCQTGGQGCKGEGSKQFIKKLSVYVVFEILLVAVRVLCKAGHYDLASAFLNDIEREVRDVSADGQCTALLLGRWAVKVHSTMKAGEESGQVLTNCARALRSLSADLGEQEAHAVVEGCGLVVWAVETGHNKGLSGPLLLAWFSFLEEYQEQILRMLKKNLTCQTEGSRLQQTLCYSIYQGFVFAYESMLASQLENSDILDRVLLYCQSTAGQMMTEVRKLPSDSLLIKAVIAVSNLVCGLYNRRLYDQAFTLVEILCKDLCKNSPVSLSVDRLCRPFMLAVQTSRRAGQLERALDWVILWLKALGDNIPTHMAEPVSLWVKTKTDAARNSEEDIRLRTLRDGFGPDVPDEKVMLCLLEEELRAYKEVASDTAQERYNTLCDLLDICHEESSHTHLRAVYLCEMAQVVCFQDFSEQTDCSAVDFTHEALRLLEEESVTAENADRLKDDKAHASLWLFVCTLEQNLQEAIEKDIKLRELRNQKICVANPIGTNDFDYEDKQKTEDSILLYEGLHFNLAAENKLCQPLERALGEWSALLQHRDLPSVRSPKQTCTSIALAAALFKLMGKPLKALEAYQLTIGLSRHLSDAHGCASSLCHSASLLLDMGAPELALAQLEQAEKSLASETTNEGTSSLSMLPLLLKAQYYYSTGQVALGVPYLCEVLKEVNEQRQSKSWYLLRARALQTCSSYLSLDTAALPQAERRRITELGINSPDTALYEGLKLLCSLLVTLVGKGLYGTHGTNSDVRFIDQGDNLVLKWQLLSEVLNCSMKMVSVRSSCGAINDARLQCLEALKLAIKLQALSQCAELLVMKAELELMQGEREESSTDLENVRNLLDLCTDFSDQVQKTEVKIKPRKGRPAQKPQPPLPSPEDDLKDILSTRWIAKEPVVRDLTSSPPLKAQPRRWLSSLAHESDCQCPCCSEPCLGHATARWAATQADLVLKVESSDPKVSLKLQWATLSRCESITAKVGAKLAKLFPRCGPKKGSYKPSLMKDVVGRVYLHMALSSLDPRLNNICGIWKILKAGLAFVDCSPSPVLRPVRAGLMATKAIVSLITLASKKGCNPEELFSNVWTWNAPKDRELKSEQKHVPALSLNKKPKDCLKIPDAPDKTKKTSKVKPVKPKIQVMSSSSREKDLVPMTPVMVRSKSAVKELSSFDFNTVVPTVACTPVQKVRAPASVRKAPRTASKQQFYVYEEFSPSQPVPAAPRRTKTSRFK</sequence>
<dbReference type="Gene3D" id="3.40.50.460">
    <property type="entry name" value="Phosphofructokinase domain"/>
    <property type="match status" value="2"/>
</dbReference>
<proteinExistence type="inferred from homology"/>
<evidence type="ECO:0000256" key="11">
    <source>
        <dbReference type="ARBA" id="ARBA00023152"/>
    </source>
</evidence>
<keyword evidence="14" id="KW-0732">Signal</keyword>
<protein>
    <recommendedName>
        <fullName evidence="15">Phosphofructokinase domain-containing protein</fullName>
    </recommendedName>
</protein>
<feature type="domain" description="Phosphofructokinase" evidence="15">
    <location>
        <begin position="80"/>
        <end position="385"/>
    </location>
</feature>
<evidence type="ECO:0000256" key="13">
    <source>
        <dbReference type="SAM" id="MobiDB-lite"/>
    </source>
</evidence>
<evidence type="ECO:0000256" key="14">
    <source>
        <dbReference type="SAM" id="SignalP"/>
    </source>
</evidence>
<feature type="non-terminal residue" evidence="16">
    <location>
        <position position="2280"/>
    </location>
</feature>
<gene>
    <name evidence="16" type="ORF">PLEPLA_LOCUS18190</name>
</gene>
<dbReference type="PROSITE" id="PS00433">
    <property type="entry name" value="PHOSPHOFRUCTOKINASE"/>
    <property type="match status" value="2"/>
</dbReference>
<evidence type="ECO:0000256" key="6">
    <source>
        <dbReference type="ARBA" id="ARBA00022723"/>
    </source>
</evidence>
<keyword evidence="7" id="KW-0547">Nucleotide-binding</keyword>
<evidence type="ECO:0000256" key="9">
    <source>
        <dbReference type="ARBA" id="ARBA00022840"/>
    </source>
</evidence>
<dbReference type="CDD" id="cd00764">
    <property type="entry name" value="Eukaryotic_PFK"/>
    <property type="match status" value="1"/>
</dbReference>
<dbReference type="InterPro" id="IPR041914">
    <property type="entry name" value="PFK_vert-type"/>
</dbReference>
<dbReference type="InterPro" id="IPR000023">
    <property type="entry name" value="Phosphofructokinase_dom"/>
</dbReference>
<dbReference type="GO" id="GO:0070095">
    <property type="term" value="F:fructose-6-phosphate binding"/>
    <property type="evidence" value="ECO:0007669"/>
    <property type="project" value="TreeGrafter"/>
</dbReference>
<dbReference type="InterPro" id="IPR011990">
    <property type="entry name" value="TPR-like_helical_dom_sf"/>
</dbReference>
<dbReference type="GO" id="GO:0016020">
    <property type="term" value="C:membrane"/>
    <property type="evidence" value="ECO:0007669"/>
    <property type="project" value="TreeGrafter"/>
</dbReference>
<accession>A0A9N7UE56</accession>
<evidence type="ECO:0000256" key="3">
    <source>
        <dbReference type="ARBA" id="ARBA00022490"/>
    </source>
</evidence>
<evidence type="ECO:0000313" key="16">
    <source>
        <dbReference type="EMBL" id="CAB1430208.1"/>
    </source>
</evidence>
<dbReference type="FunFam" id="3.40.50.460:FF:000003">
    <property type="entry name" value="ATP-dependent 6-phosphofructokinase"/>
    <property type="match status" value="1"/>
</dbReference>
<dbReference type="GO" id="GO:0006002">
    <property type="term" value="P:fructose 6-phosphate metabolic process"/>
    <property type="evidence" value="ECO:0007669"/>
    <property type="project" value="InterPro"/>
</dbReference>
<feature type="signal peptide" evidence="14">
    <location>
        <begin position="1"/>
        <end position="32"/>
    </location>
</feature>
<keyword evidence="6" id="KW-0479">Metal-binding</keyword>
<feature type="domain" description="Phosphofructokinase" evidence="15">
    <location>
        <begin position="463"/>
        <end position="747"/>
    </location>
</feature>
<keyword evidence="8" id="KW-0418">Kinase</keyword>
<dbReference type="InterPro" id="IPR022953">
    <property type="entry name" value="ATP_PFK"/>
</dbReference>
<dbReference type="Pfam" id="PF00365">
    <property type="entry name" value="PFK"/>
    <property type="match status" value="2"/>
</dbReference>
<dbReference type="GO" id="GO:0048029">
    <property type="term" value="F:monosaccharide binding"/>
    <property type="evidence" value="ECO:0007669"/>
    <property type="project" value="TreeGrafter"/>
</dbReference>
<dbReference type="GO" id="GO:0061621">
    <property type="term" value="P:canonical glycolysis"/>
    <property type="evidence" value="ECO:0007669"/>
    <property type="project" value="TreeGrafter"/>
</dbReference>